<keyword evidence="4 7" id="KW-0812">Transmembrane</keyword>
<dbReference type="AlphaFoldDB" id="A0AAE5AGV2"/>
<dbReference type="PANTHER" id="PTHR42865">
    <property type="entry name" value="PROTON/GLUTAMATE-ASPARTATE SYMPORTER"/>
    <property type="match status" value="1"/>
</dbReference>
<protein>
    <submittedName>
        <fullName evidence="8">Dicarboxylate/amino acid:cation symporter</fullName>
    </submittedName>
</protein>
<dbReference type="PANTHER" id="PTHR42865:SF5">
    <property type="entry name" value="L-CYSTINE TRANSPORTER TCYP"/>
    <property type="match status" value="1"/>
</dbReference>
<evidence type="ECO:0000313" key="8">
    <source>
        <dbReference type="EMBL" id="MDZ5761237.1"/>
    </source>
</evidence>
<feature type="transmembrane region" description="Helical" evidence="7">
    <location>
        <begin position="294"/>
        <end position="319"/>
    </location>
</feature>
<feature type="transmembrane region" description="Helical" evidence="7">
    <location>
        <begin position="49"/>
        <end position="70"/>
    </location>
</feature>
<dbReference type="InterPro" id="IPR036458">
    <property type="entry name" value="Na:dicarbo_symporter_sf"/>
</dbReference>
<dbReference type="Pfam" id="PF00375">
    <property type="entry name" value="SDF"/>
    <property type="match status" value="1"/>
</dbReference>
<dbReference type="GO" id="GO:0015184">
    <property type="term" value="F:L-cystine transmembrane transporter activity"/>
    <property type="evidence" value="ECO:0007669"/>
    <property type="project" value="TreeGrafter"/>
</dbReference>
<dbReference type="EMBL" id="JARGYU010000002">
    <property type="protein sequence ID" value="MDZ5761237.1"/>
    <property type="molecule type" value="Genomic_DNA"/>
</dbReference>
<feature type="transmembrane region" description="Helical" evidence="7">
    <location>
        <begin position="326"/>
        <end position="347"/>
    </location>
</feature>
<evidence type="ECO:0000256" key="5">
    <source>
        <dbReference type="ARBA" id="ARBA00022989"/>
    </source>
</evidence>
<feature type="transmembrane region" description="Helical" evidence="7">
    <location>
        <begin position="177"/>
        <end position="203"/>
    </location>
</feature>
<dbReference type="Proteomes" id="UP001289135">
    <property type="component" value="Unassembled WGS sequence"/>
</dbReference>
<dbReference type="RefSeq" id="WP_322498666.1">
    <property type="nucleotide sequence ID" value="NZ_JARGYU010000002.1"/>
</dbReference>
<accession>A0AAE5AGV2</accession>
<dbReference type="SUPFAM" id="SSF118215">
    <property type="entry name" value="Proton glutamate symport protein"/>
    <property type="match status" value="1"/>
</dbReference>
<sequence>MFIKNILSLIYKTKYIYIISIIIALTGGYYNISFLISFGEIITNNFIKIFKFVSIPIISLSLIVTLSKFKNDKYLKDIWKQTMYYTISTTLIASTVACLLYIIINPGNINSNSSNISSNSYLGKFSYFNYLDGIIPSNILTPFIEHQVIGVLIISVLIGISISFITEDIYRNTVINFFAGIHALFIVMTSWIIKIMPLGLFGFIITTINQLNSKGDINSISKYLLVVVLSNILHGIIILPILLYFHNIKPISSIKGMFPALSMAFFSKSSSGTLPITINSIENNLNVSPEISRFVLPLCTSINMNGCAAFIFSTVIYLLQNNGVAIDYITMIIWIIVSSIAAIGNAGVPMGCFFLSASLLTSMNVSIELLGLILPFYGIIDMIETSLNVWSDACITQIIDKKYHKIKNITS</sequence>
<dbReference type="Gene3D" id="1.10.3860.10">
    <property type="entry name" value="Sodium:dicarboxylate symporter"/>
    <property type="match status" value="1"/>
</dbReference>
<organism evidence="8 9">
    <name type="scientific">Lyticum sinuosum</name>
    <dbReference type="NCBI Taxonomy" id="1332059"/>
    <lineage>
        <taxon>Bacteria</taxon>
        <taxon>Pseudomonadati</taxon>
        <taxon>Pseudomonadota</taxon>
        <taxon>Alphaproteobacteria</taxon>
        <taxon>Rickettsiales</taxon>
        <taxon>Lyticum</taxon>
    </lineage>
</organism>
<evidence type="ECO:0000313" key="9">
    <source>
        <dbReference type="Proteomes" id="UP001289135"/>
    </source>
</evidence>
<evidence type="ECO:0000256" key="7">
    <source>
        <dbReference type="SAM" id="Phobius"/>
    </source>
</evidence>
<comment type="subcellular location">
    <subcellularLocation>
        <location evidence="1">Membrane</location>
        <topology evidence="1">Multi-pass membrane protein</topology>
    </subcellularLocation>
</comment>
<keyword evidence="9" id="KW-1185">Reference proteome</keyword>
<feature type="transmembrane region" description="Helical" evidence="7">
    <location>
        <begin position="146"/>
        <end position="165"/>
    </location>
</feature>
<keyword evidence="3" id="KW-0813">Transport</keyword>
<dbReference type="GO" id="GO:0005886">
    <property type="term" value="C:plasma membrane"/>
    <property type="evidence" value="ECO:0007669"/>
    <property type="project" value="TreeGrafter"/>
</dbReference>
<dbReference type="InterPro" id="IPR001991">
    <property type="entry name" value="Na-dicarboxylate_symporter"/>
</dbReference>
<dbReference type="GO" id="GO:0015293">
    <property type="term" value="F:symporter activity"/>
    <property type="evidence" value="ECO:0007669"/>
    <property type="project" value="InterPro"/>
</dbReference>
<name>A0AAE5AGV2_9RICK</name>
<evidence type="ECO:0000256" key="6">
    <source>
        <dbReference type="ARBA" id="ARBA00023136"/>
    </source>
</evidence>
<feature type="transmembrane region" description="Helical" evidence="7">
    <location>
        <begin position="82"/>
        <end position="104"/>
    </location>
</feature>
<feature type="transmembrane region" description="Helical" evidence="7">
    <location>
        <begin position="15"/>
        <end position="37"/>
    </location>
</feature>
<gene>
    <name evidence="8" type="ORF">Lyticum_00406</name>
</gene>
<comment type="caution">
    <text evidence="8">The sequence shown here is derived from an EMBL/GenBank/DDBJ whole genome shotgun (WGS) entry which is preliminary data.</text>
</comment>
<evidence type="ECO:0000256" key="4">
    <source>
        <dbReference type="ARBA" id="ARBA00022692"/>
    </source>
</evidence>
<keyword evidence="6 7" id="KW-0472">Membrane</keyword>
<evidence type="ECO:0000256" key="1">
    <source>
        <dbReference type="ARBA" id="ARBA00004141"/>
    </source>
</evidence>
<dbReference type="PRINTS" id="PR00173">
    <property type="entry name" value="EDTRNSPORT"/>
</dbReference>
<comment type="similarity">
    <text evidence="2">Belongs to the dicarboxylate/amino acid:cation symporter (DAACS) (TC 2.A.23) family.</text>
</comment>
<keyword evidence="5 7" id="KW-1133">Transmembrane helix</keyword>
<evidence type="ECO:0000256" key="2">
    <source>
        <dbReference type="ARBA" id="ARBA00006148"/>
    </source>
</evidence>
<reference evidence="8" key="1">
    <citation type="submission" date="2023-02" db="EMBL/GenBank/DDBJ databases">
        <title>Host association and intracellularity evolved multiple times independently in the Rickettsiales.</title>
        <authorList>
            <person name="Castelli M."/>
            <person name="Nardi T."/>
            <person name="Gammuto L."/>
            <person name="Bellinzona G."/>
            <person name="Sabaneyeva E."/>
            <person name="Potekhin A."/>
            <person name="Serra V."/>
            <person name="Petroni G."/>
            <person name="Sassera D."/>
        </authorList>
    </citation>
    <scope>NUCLEOTIDE SEQUENCE</scope>
    <source>
        <strain evidence="8">USBL-36I1</strain>
    </source>
</reference>
<proteinExistence type="inferred from homology"/>
<evidence type="ECO:0000256" key="3">
    <source>
        <dbReference type="ARBA" id="ARBA00022448"/>
    </source>
</evidence>
<feature type="transmembrane region" description="Helical" evidence="7">
    <location>
        <begin position="223"/>
        <end position="245"/>
    </location>
</feature>